<dbReference type="CDD" id="cd02258">
    <property type="entry name" value="Peptidase_C25_N"/>
    <property type="match status" value="1"/>
</dbReference>
<dbReference type="GO" id="GO:0008234">
    <property type="term" value="F:cysteine-type peptidase activity"/>
    <property type="evidence" value="ECO:0007669"/>
    <property type="project" value="InterPro"/>
</dbReference>
<dbReference type="AlphaFoldDB" id="A0A3N4PYQ8"/>
<keyword evidence="1" id="KW-0732">Signal</keyword>
<dbReference type="Gene3D" id="3.40.50.1460">
    <property type="match status" value="1"/>
</dbReference>
<dbReference type="InterPro" id="IPR029031">
    <property type="entry name" value="Gingipain_N_sf"/>
</dbReference>
<feature type="domain" description="Gingipain" evidence="2">
    <location>
        <begin position="388"/>
        <end position="748"/>
    </location>
</feature>
<dbReference type="InterPro" id="IPR029030">
    <property type="entry name" value="Caspase-like_dom_sf"/>
</dbReference>
<accession>A0A3N4PYQ8</accession>
<evidence type="ECO:0000313" key="3">
    <source>
        <dbReference type="EMBL" id="RPE13026.1"/>
    </source>
</evidence>
<evidence type="ECO:0000259" key="2">
    <source>
        <dbReference type="Pfam" id="PF01364"/>
    </source>
</evidence>
<comment type="caution">
    <text evidence="3">The sequence shown here is derived from an EMBL/GenBank/DDBJ whole genome shotgun (WGS) entry which is preliminary data.</text>
</comment>
<reference evidence="3 4" key="1">
    <citation type="submission" date="2018-11" db="EMBL/GenBank/DDBJ databases">
        <title>Chitinophaga lutea sp.nov., isolate from arsenic contaminated soil.</title>
        <authorList>
            <person name="Zong Y."/>
        </authorList>
    </citation>
    <scope>NUCLEOTIDE SEQUENCE [LARGE SCALE GENOMIC DNA]</scope>
    <source>
        <strain evidence="3 4">ZY74</strain>
    </source>
</reference>
<dbReference type="Gene3D" id="3.40.50.10390">
    <property type="entry name" value="Gingipain r, domain 1"/>
    <property type="match status" value="1"/>
</dbReference>
<dbReference type="Gene3D" id="2.60.40.4070">
    <property type="match status" value="1"/>
</dbReference>
<sequence>MRTARSFMLATACLLCWLGEAYGQRSYAQRSVLADGSWYKLAVREPGVYRIDLPLLQSMGILTNNLASNTLRIYGHGGGMLPEDNAAPRPDDLPENPVVVLDGGDGILNGNDCILFYAEGPHIWRPTPEGFRHTRHLYADSICYFLQLKPGSLRVGEAPAGISGTAVTTYDYRAFHEKDLYNILSSGKEWFGEELNAPQPERSFTLSTPAAGLTEMHIRFRAVARSTGGSQFELAGQRFAPLPVSGNIFDQYATAVEGYFPYTGGGTVSLRYQGNAAARGWLDYLEIQGRSPLVLPASGTLLFRDSRCAGASTFVLANAGAQTQVWDVSNPLQPLRQQTQLSGSTLRFNGDCGILREYVAFNPDATPKPQFVSAVANQNLHGVNVSGMLVIAPAALKAEAERLAGWHRSRQLDAVVVTVEDIYNEFASGSPDPTALRDFVKMQYDRNGLRYLLLFGRASFMYKDASNMVPTWQSPASLHGINTYMTDDYFGFLGDNDHIGGNPLLDVAIGRLPVRNAAEAAAVVNKIKRYQSPESFGAWRNEMTFTADDEDGNLHFNDAEKVNRIIEQEQPGFNVTKLYLDAFPQVSGASGSRYPAVNDAINRKMFNGTLVWNYNGHGSFTRLAEEAVLDDTSPDAWNNANRLPLLVTATCDFAPFDNPQFHSLGEKLLTRERGGAIALMTTTRAVFASSNLVMNANYFRLAFQPRAGGQMPTLGEGAMLAKNETYAGLGDVVNNRKFQLLGDPALSLAFPRWRVYTDSVNGVAAGTADTLKALGRYTIAGSVRDATGNIRTGYNGTLDITVFDKPVTRRTLGNDPGSAAVDYQQQDRALFRGTQAVQNGRFRFTFVVPKDIAAIGGKGKISYYTHNDTEDGGGTYANLAVTGTATGVPADNQGPVIKAWMNHESFRDGGVTAEDPLLLVLLQDENGINATGNGIGHDIVAVLDDSTQFYNMNEFYITTPGNFREGRVVFPLAGLAPGKHSLTIRAWDSFNNSSTINISFTVVPKSLLAVENVYNYPNPMRHQTRFVFNHNQQNADLDVLIRIFTSAGKQVATIRNTINTTNGRYSGIPWNGTNDSGARLTPGIYFYQFVVRSTGREKVFGGKLILL</sequence>
<dbReference type="Proteomes" id="UP000278351">
    <property type="component" value="Unassembled WGS sequence"/>
</dbReference>
<dbReference type="EMBL" id="RPDH01000001">
    <property type="protein sequence ID" value="RPE13026.1"/>
    <property type="molecule type" value="Genomic_DNA"/>
</dbReference>
<dbReference type="OrthoDB" id="9809780at2"/>
<dbReference type="RefSeq" id="WP_123845543.1">
    <property type="nucleotide sequence ID" value="NZ_RPDH01000001.1"/>
</dbReference>
<dbReference type="SUPFAM" id="SSF52129">
    <property type="entry name" value="Caspase-like"/>
    <property type="match status" value="1"/>
</dbReference>
<keyword evidence="4" id="KW-1185">Reference proteome</keyword>
<proteinExistence type="predicted"/>
<dbReference type="NCBIfam" id="NF033707">
    <property type="entry name" value="T9SS_sortase"/>
    <property type="match status" value="1"/>
</dbReference>
<evidence type="ECO:0000256" key="1">
    <source>
        <dbReference type="ARBA" id="ARBA00022729"/>
    </source>
</evidence>
<dbReference type="InterPro" id="IPR001769">
    <property type="entry name" value="Gingipain"/>
</dbReference>
<dbReference type="Pfam" id="PF01364">
    <property type="entry name" value="Peptidase_C25"/>
    <property type="match status" value="1"/>
</dbReference>
<name>A0A3N4PYQ8_9BACT</name>
<organism evidence="3 4">
    <name type="scientific">Chitinophaga lutea</name>
    <dbReference type="NCBI Taxonomy" id="2488634"/>
    <lineage>
        <taxon>Bacteria</taxon>
        <taxon>Pseudomonadati</taxon>
        <taxon>Bacteroidota</taxon>
        <taxon>Chitinophagia</taxon>
        <taxon>Chitinophagales</taxon>
        <taxon>Chitinophagaceae</taxon>
        <taxon>Chitinophaga</taxon>
    </lineage>
</organism>
<protein>
    <recommendedName>
        <fullName evidence="2">Gingipain domain-containing protein</fullName>
    </recommendedName>
</protein>
<dbReference type="GO" id="GO:0006508">
    <property type="term" value="P:proteolysis"/>
    <property type="evidence" value="ECO:0007669"/>
    <property type="project" value="InterPro"/>
</dbReference>
<gene>
    <name evidence="3" type="ORF">EGT74_05670</name>
</gene>
<evidence type="ECO:0000313" key="4">
    <source>
        <dbReference type="Proteomes" id="UP000278351"/>
    </source>
</evidence>